<dbReference type="GO" id="GO:0008967">
    <property type="term" value="F:phosphoglycolate phosphatase activity"/>
    <property type="evidence" value="ECO:0007669"/>
    <property type="project" value="TreeGrafter"/>
</dbReference>
<keyword evidence="2" id="KW-1185">Reference proteome</keyword>
<dbReference type="Gene3D" id="3.40.50.1000">
    <property type="entry name" value="HAD superfamily/HAD-like"/>
    <property type="match status" value="1"/>
</dbReference>
<protein>
    <submittedName>
        <fullName evidence="1">Pyrophosphatase PpaX</fullName>
    </submittedName>
</protein>
<evidence type="ECO:0000313" key="1">
    <source>
        <dbReference type="EMBL" id="CEG22799.1"/>
    </source>
</evidence>
<dbReference type="InterPro" id="IPR023214">
    <property type="entry name" value="HAD_sf"/>
</dbReference>
<dbReference type="STRING" id="1499687.BN1080_01734"/>
<gene>
    <name evidence="1" type="primary">ppaX_1</name>
    <name evidence="1" type="ORF">BN1080_01734</name>
</gene>
<dbReference type="RefSeq" id="WP_052651623.1">
    <property type="nucleotide sequence ID" value="NZ_CCXS01000001.1"/>
</dbReference>
<dbReference type="Gene3D" id="1.10.150.240">
    <property type="entry name" value="Putative phosphatase, domain 2"/>
    <property type="match status" value="1"/>
</dbReference>
<dbReference type="NCBIfam" id="TIGR01549">
    <property type="entry name" value="HAD-SF-IA-v1"/>
    <property type="match status" value="1"/>
</dbReference>
<proteinExistence type="predicted"/>
<dbReference type="PRINTS" id="PR00413">
    <property type="entry name" value="HADHALOGNASE"/>
</dbReference>
<dbReference type="GO" id="GO:0005829">
    <property type="term" value="C:cytosol"/>
    <property type="evidence" value="ECO:0007669"/>
    <property type="project" value="TreeGrafter"/>
</dbReference>
<dbReference type="SFLD" id="SFLDG01129">
    <property type="entry name" value="C1.5:_HAD__Beta-PGM__Phosphata"/>
    <property type="match status" value="1"/>
</dbReference>
<evidence type="ECO:0000313" key="2">
    <source>
        <dbReference type="Proteomes" id="UP000043699"/>
    </source>
</evidence>
<dbReference type="InterPro" id="IPR041492">
    <property type="entry name" value="HAD_2"/>
</dbReference>
<dbReference type="GO" id="GO:0006281">
    <property type="term" value="P:DNA repair"/>
    <property type="evidence" value="ECO:0007669"/>
    <property type="project" value="TreeGrafter"/>
</dbReference>
<dbReference type="Pfam" id="PF13419">
    <property type="entry name" value="HAD_2"/>
    <property type="match status" value="1"/>
</dbReference>
<reference evidence="1 2" key="1">
    <citation type="submission" date="2014-09" db="EMBL/GenBank/DDBJ databases">
        <authorList>
            <person name="Urmite Genomes Urmite Genomes"/>
        </authorList>
    </citation>
    <scope>NUCLEOTIDE SEQUENCE [LARGE SCALE GENOMIC DNA]</scope>
    <source>
        <strain evidence="1 2">ES2</strain>
    </source>
</reference>
<accession>A0A098EKB2</accession>
<dbReference type="SFLD" id="SFLDG01135">
    <property type="entry name" value="C1.5.6:_HAD__Beta-PGM__Phospha"/>
    <property type="match status" value="1"/>
</dbReference>
<dbReference type="OrthoDB" id="9802350at2"/>
<dbReference type="InterPro" id="IPR006439">
    <property type="entry name" value="HAD-SF_hydro_IA"/>
</dbReference>
<dbReference type="SUPFAM" id="SSF56784">
    <property type="entry name" value="HAD-like"/>
    <property type="match status" value="1"/>
</dbReference>
<dbReference type="InterPro" id="IPR036412">
    <property type="entry name" value="HAD-like_sf"/>
</dbReference>
<organism evidence="1 2">
    <name type="scientific">Planococcus massiliensis</name>
    <dbReference type="NCBI Taxonomy" id="1499687"/>
    <lineage>
        <taxon>Bacteria</taxon>
        <taxon>Bacillati</taxon>
        <taxon>Bacillota</taxon>
        <taxon>Bacilli</taxon>
        <taxon>Bacillales</taxon>
        <taxon>Caryophanaceae</taxon>
        <taxon>Planococcus</taxon>
    </lineage>
</organism>
<dbReference type="PANTHER" id="PTHR43434">
    <property type="entry name" value="PHOSPHOGLYCOLATE PHOSPHATASE"/>
    <property type="match status" value="1"/>
</dbReference>
<dbReference type="Proteomes" id="UP000043699">
    <property type="component" value="Unassembled WGS sequence"/>
</dbReference>
<dbReference type="PANTHER" id="PTHR43434:SF26">
    <property type="entry name" value="PYROPHOSPHATASE PPAX"/>
    <property type="match status" value="1"/>
</dbReference>
<dbReference type="InterPro" id="IPR050155">
    <property type="entry name" value="HAD-like_hydrolase_sf"/>
</dbReference>
<dbReference type="InterPro" id="IPR023198">
    <property type="entry name" value="PGP-like_dom2"/>
</dbReference>
<name>A0A098EKB2_9BACL</name>
<dbReference type="EMBL" id="CCXS01000001">
    <property type="protein sequence ID" value="CEG22799.1"/>
    <property type="molecule type" value="Genomic_DNA"/>
</dbReference>
<sequence>MFKYVIFDVDGTILDTERAILKSLDQVLREEGHAYPIEELRFALGIPGQETLRKLKVNDMERVHSKWSQAVLEFSHEVEVFEGLREVIQSLPVIPVRTGIVTSKTKQQLADEFEPFGLTSNFEQIVCADDTKNHKPHPDPLLLCLAKLNAPPNEAIYIGDSVYDMQCAKEAGVKFALALWGAKRRKGFESADYVLAEPKDMLQLLNE</sequence>
<dbReference type="AlphaFoldDB" id="A0A098EKB2"/>
<dbReference type="SFLD" id="SFLDS00003">
    <property type="entry name" value="Haloacid_Dehalogenase"/>
    <property type="match status" value="1"/>
</dbReference>